<reference evidence="3 4" key="1">
    <citation type="journal article" date="2018" name="Gigascience">
        <title>Genomes of trombidid mites reveal novel predicted allergens and laterally-transferred genes associated with secondary metabolism.</title>
        <authorList>
            <person name="Dong X."/>
            <person name="Chaisiri K."/>
            <person name="Xia D."/>
            <person name="Armstrong S.D."/>
            <person name="Fang Y."/>
            <person name="Donnelly M.J."/>
            <person name="Kadowaki T."/>
            <person name="McGarry J.W."/>
            <person name="Darby A.C."/>
            <person name="Makepeace B.L."/>
        </authorList>
    </citation>
    <scope>NUCLEOTIDE SEQUENCE [LARGE SCALE GENOMIC DNA]</scope>
    <source>
        <strain evidence="3">UoL-UT</strain>
    </source>
</reference>
<name>A0A443SPW5_9ACAR</name>
<accession>A0A443SPW5</accession>
<dbReference type="VEuPathDB" id="VectorBase:LDEU002460"/>
<evidence type="ECO:0000256" key="1">
    <source>
        <dbReference type="ARBA" id="ARBA00023002"/>
    </source>
</evidence>
<dbReference type="InterPro" id="IPR002347">
    <property type="entry name" value="SDR_fam"/>
</dbReference>
<dbReference type="EMBL" id="NCKV01000851">
    <property type="protein sequence ID" value="RWS29581.1"/>
    <property type="molecule type" value="Genomic_DNA"/>
</dbReference>
<evidence type="ECO:0000313" key="4">
    <source>
        <dbReference type="Proteomes" id="UP000288716"/>
    </source>
</evidence>
<protein>
    <submittedName>
        <fullName evidence="3">Dehydrogenase/reductase SDR family member 7-like protein</fullName>
    </submittedName>
</protein>
<comment type="caution">
    <text evidence="3">The sequence shown here is derived from an EMBL/GenBank/DDBJ whole genome shotgun (WGS) entry which is preliminary data.</text>
</comment>
<dbReference type="SUPFAM" id="SSF51735">
    <property type="entry name" value="NAD(P)-binding Rossmann-fold domains"/>
    <property type="match status" value="1"/>
</dbReference>
<comment type="similarity">
    <text evidence="2">Belongs to the short-chain dehydrogenases/reductases (SDR) family.</text>
</comment>
<dbReference type="PRINTS" id="PR00081">
    <property type="entry name" value="GDHRDH"/>
</dbReference>
<dbReference type="InterPro" id="IPR036291">
    <property type="entry name" value="NAD(P)-bd_dom_sf"/>
</dbReference>
<evidence type="ECO:0000313" key="3">
    <source>
        <dbReference type="EMBL" id="RWS29581.1"/>
    </source>
</evidence>
<dbReference type="Pfam" id="PF00106">
    <property type="entry name" value="adh_short"/>
    <property type="match status" value="1"/>
</dbReference>
<organism evidence="3 4">
    <name type="scientific">Leptotrombidium deliense</name>
    <dbReference type="NCBI Taxonomy" id="299467"/>
    <lineage>
        <taxon>Eukaryota</taxon>
        <taxon>Metazoa</taxon>
        <taxon>Ecdysozoa</taxon>
        <taxon>Arthropoda</taxon>
        <taxon>Chelicerata</taxon>
        <taxon>Arachnida</taxon>
        <taxon>Acari</taxon>
        <taxon>Acariformes</taxon>
        <taxon>Trombidiformes</taxon>
        <taxon>Prostigmata</taxon>
        <taxon>Anystina</taxon>
        <taxon>Parasitengona</taxon>
        <taxon>Trombiculoidea</taxon>
        <taxon>Trombiculidae</taxon>
        <taxon>Leptotrombidium</taxon>
    </lineage>
</organism>
<dbReference type="PANTHER" id="PTHR44269">
    <property type="entry name" value="DEHYDROGENASE/REDUCTASE SDR FAMILY MEMBER 7-RELATED"/>
    <property type="match status" value="1"/>
</dbReference>
<keyword evidence="4" id="KW-1185">Reference proteome</keyword>
<dbReference type="PROSITE" id="PS00061">
    <property type="entry name" value="ADH_SHORT"/>
    <property type="match status" value="1"/>
</dbReference>
<dbReference type="AlphaFoldDB" id="A0A443SPW5"/>
<evidence type="ECO:0000256" key="2">
    <source>
        <dbReference type="RuleBase" id="RU000363"/>
    </source>
</evidence>
<dbReference type="STRING" id="299467.A0A443SPW5"/>
<gene>
    <name evidence="3" type="ORF">B4U80_04766</name>
</gene>
<dbReference type="PRINTS" id="PR00080">
    <property type="entry name" value="SDRFAMILY"/>
</dbReference>
<keyword evidence="1" id="KW-0560">Oxidoreductase</keyword>
<dbReference type="InterPro" id="IPR053011">
    <property type="entry name" value="SDR_family_member_7"/>
</dbReference>
<sequence length="323" mass="35780">MFVALIAIASLITVVVVLLYLFFTLDCDVTLFVAEKFGKKPNALKNKVVWITGASSGIGEGLAYILAAAGSKLVLSGTNESNLNQVRRKCLESNPILEDSDVLIVPFNITHCDKHKDKVKEVLQHFKKIDILVNNAGKSQRASFEEIDLEVDKELFDINVFGLINLTRLVAKYWYESNLKGHLVVTSSLTGKVGVPYSATYTASKHALHGYFEAIRLESFCKGICVTLVCPGPVFSAVLQNALKGKKGEVVGGSGHSADSKRMTAQRCGYLMSIAIANKLDEVWVTEHPYLLMLYAMQYFPSITRFILCRFLTKERISKMRDG</sequence>
<dbReference type="Gene3D" id="3.40.50.720">
    <property type="entry name" value="NAD(P)-binding Rossmann-like Domain"/>
    <property type="match status" value="1"/>
</dbReference>
<dbReference type="Proteomes" id="UP000288716">
    <property type="component" value="Unassembled WGS sequence"/>
</dbReference>
<proteinExistence type="inferred from homology"/>
<dbReference type="InterPro" id="IPR020904">
    <property type="entry name" value="Sc_DH/Rdtase_CS"/>
</dbReference>
<dbReference type="GO" id="GO:0016491">
    <property type="term" value="F:oxidoreductase activity"/>
    <property type="evidence" value="ECO:0007669"/>
    <property type="project" value="UniProtKB-KW"/>
</dbReference>
<dbReference type="OrthoDB" id="47007at2759"/>